<evidence type="ECO:0000256" key="1">
    <source>
        <dbReference type="SAM" id="MobiDB-lite"/>
    </source>
</evidence>
<dbReference type="RefSeq" id="WP_189950867.1">
    <property type="nucleotide sequence ID" value="NZ_BMVG01000003.1"/>
</dbReference>
<name>A0A918YF25_9ACTN</name>
<dbReference type="EMBL" id="BMVG01000003">
    <property type="protein sequence ID" value="GHE01604.1"/>
    <property type="molecule type" value="Genomic_DNA"/>
</dbReference>
<dbReference type="Proteomes" id="UP000655443">
    <property type="component" value="Unassembled WGS sequence"/>
</dbReference>
<accession>A0A918YF25</accession>
<feature type="compositionally biased region" description="Low complexity" evidence="1">
    <location>
        <begin position="92"/>
        <end position="105"/>
    </location>
</feature>
<evidence type="ECO:0000313" key="3">
    <source>
        <dbReference type="Proteomes" id="UP000655443"/>
    </source>
</evidence>
<comment type="caution">
    <text evidence="2">The sequence shown here is derived from an EMBL/GenBank/DDBJ whole genome shotgun (WGS) entry which is preliminary data.</text>
</comment>
<organism evidence="2 3">
    <name type="scientific">Streptomyces alanosinicus</name>
    <dbReference type="NCBI Taxonomy" id="68171"/>
    <lineage>
        <taxon>Bacteria</taxon>
        <taxon>Bacillati</taxon>
        <taxon>Actinomycetota</taxon>
        <taxon>Actinomycetes</taxon>
        <taxon>Kitasatosporales</taxon>
        <taxon>Streptomycetaceae</taxon>
        <taxon>Streptomyces</taxon>
    </lineage>
</organism>
<evidence type="ECO:0000313" key="2">
    <source>
        <dbReference type="EMBL" id="GHE01604.1"/>
    </source>
</evidence>
<protein>
    <submittedName>
        <fullName evidence="2">Uncharacterized protein</fullName>
    </submittedName>
</protein>
<sequence>MLLAPWCRKSPKISEALPPLYLHGLSSGDFVPALEQFLGDSELVIYRIGIEGSSGLGQPLALALAAAGYDVREVQPNRTYHRPASTPHRMLSGTSSPPSMTGGPPWSCSGHAS</sequence>
<reference evidence="2" key="1">
    <citation type="journal article" date="2014" name="Int. J. Syst. Evol. Microbiol.">
        <title>Complete genome sequence of Corynebacterium casei LMG S-19264T (=DSM 44701T), isolated from a smear-ripened cheese.</title>
        <authorList>
            <consortium name="US DOE Joint Genome Institute (JGI-PGF)"/>
            <person name="Walter F."/>
            <person name="Albersmeier A."/>
            <person name="Kalinowski J."/>
            <person name="Ruckert C."/>
        </authorList>
    </citation>
    <scope>NUCLEOTIDE SEQUENCE</scope>
    <source>
        <strain evidence="2">JCM 4714</strain>
    </source>
</reference>
<dbReference type="AlphaFoldDB" id="A0A918YF25"/>
<reference evidence="2" key="2">
    <citation type="submission" date="2020-09" db="EMBL/GenBank/DDBJ databases">
        <authorList>
            <person name="Sun Q."/>
            <person name="Ohkuma M."/>
        </authorList>
    </citation>
    <scope>NUCLEOTIDE SEQUENCE</scope>
    <source>
        <strain evidence="2">JCM 4714</strain>
    </source>
</reference>
<proteinExistence type="predicted"/>
<feature type="region of interest" description="Disordered" evidence="1">
    <location>
        <begin position="77"/>
        <end position="113"/>
    </location>
</feature>
<keyword evidence="3" id="KW-1185">Reference proteome</keyword>
<gene>
    <name evidence="2" type="ORF">GCM10010339_21660</name>
</gene>